<dbReference type="SFLD" id="SFLDG01129">
    <property type="entry name" value="C1.5:_HAD__Beta-PGM__Phosphata"/>
    <property type="match status" value="1"/>
</dbReference>
<dbReference type="PANTHER" id="PTHR43434">
    <property type="entry name" value="PHOSPHOGLYCOLATE PHOSPHATASE"/>
    <property type="match status" value="1"/>
</dbReference>
<evidence type="ECO:0000313" key="2">
    <source>
        <dbReference type="Proteomes" id="UP000628463"/>
    </source>
</evidence>
<evidence type="ECO:0000313" key="1">
    <source>
        <dbReference type="EMBL" id="MBC5679729.1"/>
    </source>
</evidence>
<dbReference type="PROSITE" id="PS01228">
    <property type="entry name" value="COF_1"/>
    <property type="match status" value="1"/>
</dbReference>
<dbReference type="RefSeq" id="WP_186835983.1">
    <property type="nucleotide sequence ID" value="NZ_JACOPD010000001.1"/>
</dbReference>
<dbReference type="SFLD" id="SFLDS00003">
    <property type="entry name" value="Haloacid_Dehalogenase"/>
    <property type="match status" value="1"/>
</dbReference>
<keyword evidence="2" id="KW-1185">Reference proteome</keyword>
<dbReference type="InterPro" id="IPR023214">
    <property type="entry name" value="HAD_sf"/>
</dbReference>
<name>A0ABR7FX28_9FIRM</name>
<comment type="caution">
    <text evidence="1">The sequence shown here is derived from an EMBL/GenBank/DDBJ whole genome shotgun (WGS) entry which is preliminary data.</text>
</comment>
<dbReference type="EMBL" id="JACOPD010000001">
    <property type="protein sequence ID" value="MBC5679729.1"/>
    <property type="molecule type" value="Genomic_DNA"/>
</dbReference>
<sequence>MSYKLAIFDLDGTLLNTIRDLADSVNYALEKNGFPKRTLEEVTKFVGNGIRQLVVRAVPKGTDEHMTDVVFEDFKEYYGKHCADKTEKYPGIDYVLDSLHKERCRTAVISNKADYAVKILCDDFFPGKFDAVYGERESMGIKKKPDPQAVLAVLDEFKTDRKDAVYIGDSEVDIATAKNAGVDGIIVSWGFREKEILIQNGAECIVDTSQELVDKILG</sequence>
<dbReference type="NCBIfam" id="TIGR01549">
    <property type="entry name" value="HAD-SF-IA-v1"/>
    <property type="match status" value="1"/>
</dbReference>
<organism evidence="1 2">
    <name type="scientific">Lachnospira hominis</name>
    <name type="common">ex Liu et al. 2021</name>
    <dbReference type="NCBI Taxonomy" id="2763051"/>
    <lineage>
        <taxon>Bacteria</taxon>
        <taxon>Bacillati</taxon>
        <taxon>Bacillota</taxon>
        <taxon>Clostridia</taxon>
        <taxon>Lachnospirales</taxon>
        <taxon>Lachnospiraceae</taxon>
        <taxon>Lachnospira</taxon>
    </lineage>
</organism>
<dbReference type="Gene3D" id="3.40.50.1000">
    <property type="entry name" value="HAD superfamily/HAD-like"/>
    <property type="match status" value="1"/>
</dbReference>
<protein>
    <submittedName>
        <fullName evidence="1">HAD family hydrolase</fullName>
    </submittedName>
</protein>
<reference evidence="1 2" key="1">
    <citation type="submission" date="2020-08" db="EMBL/GenBank/DDBJ databases">
        <title>Genome public.</title>
        <authorList>
            <person name="Liu C."/>
            <person name="Sun Q."/>
        </authorList>
    </citation>
    <scope>NUCLEOTIDE SEQUENCE [LARGE SCALE GENOMIC DNA]</scope>
    <source>
        <strain evidence="1 2">NSJ-43</strain>
    </source>
</reference>
<dbReference type="Pfam" id="PF13419">
    <property type="entry name" value="HAD_2"/>
    <property type="match status" value="1"/>
</dbReference>
<dbReference type="InterPro" id="IPR050155">
    <property type="entry name" value="HAD-like_hydrolase_sf"/>
</dbReference>
<dbReference type="Proteomes" id="UP000628463">
    <property type="component" value="Unassembled WGS sequence"/>
</dbReference>
<dbReference type="GO" id="GO:0016787">
    <property type="term" value="F:hydrolase activity"/>
    <property type="evidence" value="ECO:0007669"/>
    <property type="project" value="UniProtKB-KW"/>
</dbReference>
<dbReference type="InterPro" id="IPR036412">
    <property type="entry name" value="HAD-like_sf"/>
</dbReference>
<keyword evidence="1" id="KW-0378">Hydrolase</keyword>
<dbReference type="InterPro" id="IPR023198">
    <property type="entry name" value="PGP-like_dom2"/>
</dbReference>
<dbReference type="PANTHER" id="PTHR43434:SF1">
    <property type="entry name" value="PHOSPHOGLYCOLATE PHOSPHATASE"/>
    <property type="match status" value="1"/>
</dbReference>
<gene>
    <name evidence="1" type="ORF">H8S01_01960</name>
</gene>
<proteinExistence type="predicted"/>
<accession>A0ABR7FX28</accession>
<dbReference type="InterPro" id="IPR041492">
    <property type="entry name" value="HAD_2"/>
</dbReference>
<dbReference type="Gene3D" id="1.10.150.240">
    <property type="entry name" value="Putative phosphatase, domain 2"/>
    <property type="match status" value="1"/>
</dbReference>
<dbReference type="SUPFAM" id="SSF56784">
    <property type="entry name" value="HAD-like"/>
    <property type="match status" value="1"/>
</dbReference>
<dbReference type="InterPro" id="IPR006439">
    <property type="entry name" value="HAD-SF_hydro_IA"/>
</dbReference>